<feature type="transmembrane region" description="Helical" evidence="9">
    <location>
        <begin position="82"/>
        <end position="106"/>
    </location>
</feature>
<feature type="binding site" evidence="7">
    <location>
        <position position="260"/>
    </location>
    <ligand>
        <name>Zn(2+)</name>
        <dbReference type="ChEBI" id="CHEBI:29105"/>
        <note>catalytic</note>
    </ligand>
</feature>
<proteinExistence type="inferred from homology"/>
<dbReference type="InterPro" id="IPR032456">
    <property type="entry name" value="Peptidase_M48_N"/>
</dbReference>
<evidence type="ECO:0000256" key="8">
    <source>
        <dbReference type="RuleBase" id="RU003983"/>
    </source>
</evidence>
<evidence type="ECO:0000256" key="7">
    <source>
        <dbReference type="PIRSR" id="PIRSR627057-2"/>
    </source>
</evidence>
<feature type="transmembrane region" description="Helical" evidence="9">
    <location>
        <begin position="158"/>
        <end position="181"/>
    </location>
</feature>
<dbReference type="GO" id="GO:0046872">
    <property type="term" value="F:metal ion binding"/>
    <property type="evidence" value="ECO:0007669"/>
    <property type="project" value="UniProtKB-KW"/>
</dbReference>
<evidence type="ECO:0000256" key="1">
    <source>
        <dbReference type="ARBA" id="ARBA00022670"/>
    </source>
</evidence>
<evidence type="ECO:0000256" key="5">
    <source>
        <dbReference type="ARBA" id="ARBA00023049"/>
    </source>
</evidence>
<sequence>MVTGAGSQGIPRHSPSERAPLRIEDYFTLEQVALGKKYEREKYLFFFADLLLTFGILALLTFTGLSSWLFSWADMIAGGRDWLARLLFLALVLVLLALVTFPLEIWEDYLHEHAYRLSDQSFQGWLWDQVKGWLVGFVLTLPLAYGLFFLIGRYPHGWWIPAGLAAFAFSVIFTYLSPVLIDPIFNTFKPVANQELKGRLVSLANHAGIRVKEVLEIDASRQTKKYNAYFAGLGPTKRIVIYDTFLRDGSIAEIESVLAHEIGHWQHGHLWKGILLSGVVSLGFFFLLARALEYASTSQLFPFYAPHDVAAFPFILLFAALLSFLSSPVASGISRHFERQADWTALILTRDTQTFLEVERKLALRNLSDIDPPPLIEWAFHSHPSTVHRMEMALEYAQQEKSLQ</sequence>
<evidence type="ECO:0000313" key="12">
    <source>
        <dbReference type="EMBL" id="MBI2877297.1"/>
    </source>
</evidence>
<dbReference type="InterPro" id="IPR001915">
    <property type="entry name" value="Peptidase_M48"/>
</dbReference>
<feature type="transmembrane region" description="Helical" evidence="9">
    <location>
        <begin position="132"/>
        <end position="152"/>
    </location>
</feature>
<keyword evidence="5 8" id="KW-0482">Metalloprotease</keyword>
<comment type="caution">
    <text evidence="12">The sequence shown here is derived from an EMBL/GenBank/DDBJ whole genome shotgun (WGS) entry which is preliminary data.</text>
</comment>
<dbReference type="InterPro" id="IPR027057">
    <property type="entry name" value="CAXX_Prtase_1"/>
</dbReference>
<evidence type="ECO:0000256" key="4">
    <source>
        <dbReference type="ARBA" id="ARBA00022833"/>
    </source>
</evidence>
<keyword evidence="2 7" id="KW-0479">Metal-binding</keyword>
<feature type="active site" description="Proton donor" evidence="6">
    <location>
        <position position="342"/>
    </location>
</feature>
<feature type="binding site" evidence="7">
    <location>
        <position position="338"/>
    </location>
    <ligand>
        <name>Zn(2+)</name>
        <dbReference type="ChEBI" id="CHEBI:29105"/>
        <note>catalytic</note>
    </ligand>
</feature>
<feature type="active site" evidence="6">
    <location>
        <position position="261"/>
    </location>
</feature>
<feature type="domain" description="CAAX prenyl protease 1 N-terminal" evidence="11">
    <location>
        <begin position="18"/>
        <end position="187"/>
    </location>
</feature>
<dbReference type="Pfam" id="PF01435">
    <property type="entry name" value="Peptidase_M48"/>
    <property type="match status" value="1"/>
</dbReference>
<keyword evidence="1 8" id="KW-0645">Protease</keyword>
<feature type="domain" description="Peptidase M48" evidence="10">
    <location>
        <begin position="192"/>
        <end position="394"/>
    </location>
</feature>
<dbReference type="GO" id="GO:0071586">
    <property type="term" value="P:CAAX-box protein processing"/>
    <property type="evidence" value="ECO:0007669"/>
    <property type="project" value="InterPro"/>
</dbReference>
<dbReference type="AlphaFoldDB" id="A0A932CRJ0"/>
<comment type="cofactor">
    <cofactor evidence="7 8">
        <name>Zn(2+)</name>
        <dbReference type="ChEBI" id="CHEBI:29105"/>
    </cofactor>
    <text evidence="7 8">Binds 1 zinc ion per subunit.</text>
</comment>
<evidence type="ECO:0000259" key="11">
    <source>
        <dbReference type="Pfam" id="PF16491"/>
    </source>
</evidence>
<evidence type="ECO:0000256" key="3">
    <source>
        <dbReference type="ARBA" id="ARBA00022801"/>
    </source>
</evidence>
<evidence type="ECO:0000256" key="2">
    <source>
        <dbReference type="ARBA" id="ARBA00022723"/>
    </source>
</evidence>
<evidence type="ECO:0000256" key="9">
    <source>
        <dbReference type="SAM" id="Phobius"/>
    </source>
</evidence>
<evidence type="ECO:0000259" key="10">
    <source>
        <dbReference type="Pfam" id="PF01435"/>
    </source>
</evidence>
<dbReference type="PANTHER" id="PTHR10120">
    <property type="entry name" value="CAAX PRENYL PROTEASE 1"/>
    <property type="match status" value="1"/>
</dbReference>
<keyword evidence="4 7" id="KW-0862">Zinc</keyword>
<evidence type="ECO:0000313" key="13">
    <source>
        <dbReference type="Proteomes" id="UP000769766"/>
    </source>
</evidence>
<protein>
    <submittedName>
        <fullName evidence="12">M48 family metallopeptidase</fullName>
    </submittedName>
</protein>
<reference evidence="12" key="1">
    <citation type="submission" date="2020-07" db="EMBL/GenBank/DDBJ databases">
        <title>Huge and variable diversity of episymbiotic CPR bacteria and DPANN archaea in groundwater ecosystems.</title>
        <authorList>
            <person name="He C.Y."/>
            <person name="Keren R."/>
            <person name="Whittaker M."/>
            <person name="Farag I.F."/>
            <person name="Doudna J."/>
            <person name="Cate J.H.D."/>
            <person name="Banfield J.F."/>
        </authorList>
    </citation>
    <scope>NUCLEOTIDE SEQUENCE</scope>
    <source>
        <strain evidence="12">NC_groundwater_672_Ag_B-0.1um_62_36</strain>
    </source>
</reference>
<organism evidence="12 13">
    <name type="scientific">Tectimicrobiota bacterium</name>
    <dbReference type="NCBI Taxonomy" id="2528274"/>
    <lineage>
        <taxon>Bacteria</taxon>
        <taxon>Pseudomonadati</taxon>
        <taxon>Nitrospinota/Tectimicrobiota group</taxon>
        <taxon>Candidatus Tectimicrobiota</taxon>
    </lineage>
</organism>
<keyword evidence="9" id="KW-0812">Transmembrane</keyword>
<comment type="similarity">
    <text evidence="8">Belongs to the peptidase M48 family.</text>
</comment>
<feature type="transmembrane region" description="Helical" evidence="9">
    <location>
        <begin position="270"/>
        <end position="289"/>
    </location>
</feature>
<accession>A0A932CRJ0</accession>
<dbReference type="EMBL" id="JACPRF010000320">
    <property type="protein sequence ID" value="MBI2877297.1"/>
    <property type="molecule type" value="Genomic_DNA"/>
</dbReference>
<feature type="binding site" evidence="7">
    <location>
        <position position="264"/>
    </location>
    <ligand>
        <name>Zn(2+)</name>
        <dbReference type="ChEBI" id="CHEBI:29105"/>
        <note>catalytic</note>
    </ligand>
</feature>
<name>A0A932CRJ0_UNCTE</name>
<feature type="transmembrane region" description="Helical" evidence="9">
    <location>
        <begin position="43"/>
        <end position="70"/>
    </location>
</feature>
<keyword evidence="9" id="KW-0472">Membrane</keyword>
<gene>
    <name evidence="12" type="ORF">HYY20_10480</name>
</gene>
<evidence type="ECO:0000256" key="6">
    <source>
        <dbReference type="PIRSR" id="PIRSR627057-1"/>
    </source>
</evidence>
<keyword evidence="3 8" id="KW-0378">Hydrolase</keyword>
<dbReference type="CDD" id="cd07343">
    <property type="entry name" value="M48A_Zmpste24p_like"/>
    <property type="match status" value="1"/>
</dbReference>
<feature type="transmembrane region" description="Helical" evidence="9">
    <location>
        <begin position="309"/>
        <end position="330"/>
    </location>
</feature>
<dbReference type="GO" id="GO:0004222">
    <property type="term" value="F:metalloendopeptidase activity"/>
    <property type="evidence" value="ECO:0007669"/>
    <property type="project" value="InterPro"/>
</dbReference>
<dbReference type="Proteomes" id="UP000769766">
    <property type="component" value="Unassembled WGS sequence"/>
</dbReference>
<dbReference type="Gene3D" id="3.30.2010.10">
    <property type="entry name" value="Metalloproteases ('zincins'), catalytic domain"/>
    <property type="match status" value="1"/>
</dbReference>
<keyword evidence="9" id="KW-1133">Transmembrane helix</keyword>
<dbReference type="Pfam" id="PF16491">
    <property type="entry name" value="Peptidase_M48_N"/>
    <property type="match status" value="1"/>
</dbReference>